<evidence type="ECO:0000256" key="5">
    <source>
        <dbReference type="ARBA" id="ARBA00022985"/>
    </source>
</evidence>
<name>A0A844GJP3_9FIRM</name>
<dbReference type="PANTHER" id="PTHR48090:SF3">
    <property type="entry name" value="UNDECAPRENYL-PHOSPHATE 4-DEOXY-4-FORMAMIDO-L-ARABINOSE TRANSFERASE"/>
    <property type="match status" value="1"/>
</dbReference>
<accession>A0A844GJP3</accession>
<evidence type="ECO:0000256" key="7">
    <source>
        <dbReference type="ARBA" id="ARBA00023136"/>
    </source>
</evidence>
<keyword evidence="6 8" id="KW-1133">Transmembrane helix</keyword>
<protein>
    <submittedName>
        <fullName evidence="10">Glycosyltransferase</fullName>
    </submittedName>
</protein>
<dbReference type="Proteomes" id="UP000437824">
    <property type="component" value="Unassembled WGS sequence"/>
</dbReference>
<keyword evidence="5" id="KW-0448">Lipopolysaccharide biosynthesis</keyword>
<sequence>MLLSIVIPCYRSAHTISKVVEMSMEVIDKIEGLDCEFVLVNDCSPDNTYEAIQALAEKYPNVKGIDLAKNFGQHNAIMAGMHQAQGDYIMGMDDDMQTHPSQIPAFIEKMNEGYDVVFGIYKKRKFGFLKNLTSKIASFIVWHMVERPKGLEASNFWCCRKYVRDEIVQYTGYNLYLQILFYRTTRHIANIEIEHFSREEGSSNYNFKKAFRLFMSFMNYTVIPLRIAEVMGTLFSIAGFIGAIAVFIQKMIRPDMAVGWSSLMCAMLLFFGITFLILGVLGEYVGKLILNQNKTPQFVIRETVNIDKKAKEQKEND</sequence>
<reference evidence="10 11" key="1">
    <citation type="submission" date="2019-11" db="EMBL/GenBank/DDBJ databases">
        <title>Draft genome sequence of Blautia luti DSM 14534T, isolated from human stool.</title>
        <authorList>
            <person name="Ortiz R."/>
            <person name="Melis-Arcos F."/>
            <person name="Covarrubias P."/>
            <person name="Cardenas J.P."/>
            <person name="Perez-Donoso J."/>
            <person name="Almonacid D."/>
        </authorList>
    </citation>
    <scope>NUCLEOTIDE SEQUENCE [LARGE SCALE GENOMIC DNA]</scope>
    <source>
        <strain evidence="10 11">DSM 14534</strain>
    </source>
</reference>
<evidence type="ECO:0000313" key="10">
    <source>
        <dbReference type="EMBL" id="MTD61529.1"/>
    </source>
</evidence>
<evidence type="ECO:0000256" key="8">
    <source>
        <dbReference type="SAM" id="Phobius"/>
    </source>
</evidence>
<dbReference type="CDD" id="cd04187">
    <property type="entry name" value="DPM1_like_bac"/>
    <property type="match status" value="1"/>
</dbReference>
<dbReference type="InterPro" id="IPR029044">
    <property type="entry name" value="Nucleotide-diphossugar_trans"/>
</dbReference>
<evidence type="ECO:0000259" key="9">
    <source>
        <dbReference type="Pfam" id="PF00535"/>
    </source>
</evidence>
<keyword evidence="7 8" id="KW-0472">Membrane</keyword>
<proteinExistence type="predicted"/>
<evidence type="ECO:0000256" key="1">
    <source>
        <dbReference type="ARBA" id="ARBA00022475"/>
    </source>
</evidence>
<keyword evidence="4 8" id="KW-0812">Transmembrane</keyword>
<dbReference type="RefSeq" id="WP_154780404.1">
    <property type="nucleotide sequence ID" value="NZ_WMBC01000007.1"/>
</dbReference>
<feature type="transmembrane region" description="Helical" evidence="8">
    <location>
        <begin position="230"/>
        <end position="248"/>
    </location>
</feature>
<evidence type="ECO:0000256" key="2">
    <source>
        <dbReference type="ARBA" id="ARBA00022676"/>
    </source>
</evidence>
<dbReference type="InterPro" id="IPR050256">
    <property type="entry name" value="Glycosyltransferase_2"/>
</dbReference>
<evidence type="ECO:0000256" key="4">
    <source>
        <dbReference type="ARBA" id="ARBA00022692"/>
    </source>
</evidence>
<keyword evidence="1" id="KW-1003">Cell membrane</keyword>
<evidence type="ECO:0000256" key="6">
    <source>
        <dbReference type="ARBA" id="ARBA00022989"/>
    </source>
</evidence>
<keyword evidence="3 10" id="KW-0808">Transferase</keyword>
<dbReference type="SUPFAM" id="SSF53448">
    <property type="entry name" value="Nucleotide-diphospho-sugar transferases"/>
    <property type="match status" value="1"/>
</dbReference>
<dbReference type="PANTHER" id="PTHR48090">
    <property type="entry name" value="UNDECAPRENYL-PHOSPHATE 4-DEOXY-4-FORMAMIDO-L-ARABINOSE TRANSFERASE-RELATED"/>
    <property type="match status" value="1"/>
</dbReference>
<dbReference type="GO" id="GO:0009103">
    <property type="term" value="P:lipopolysaccharide biosynthetic process"/>
    <property type="evidence" value="ECO:0007669"/>
    <property type="project" value="UniProtKB-KW"/>
</dbReference>
<dbReference type="GO" id="GO:0005886">
    <property type="term" value="C:plasma membrane"/>
    <property type="evidence" value="ECO:0007669"/>
    <property type="project" value="TreeGrafter"/>
</dbReference>
<dbReference type="GO" id="GO:0099621">
    <property type="term" value="F:undecaprenyl-phosphate 4-deoxy-4-formamido-L-arabinose transferase activity"/>
    <property type="evidence" value="ECO:0007669"/>
    <property type="project" value="TreeGrafter"/>
</dbReference>
<dbReference type="AlphaFoldDB" id="A0A844GJP3"/>
<evidence type="ECO:0000313" key="11">
    <source>
        <dbReference type="Proteomes" id="UP000437824"/>
    </source>
</evidence>
<keyword evidence="2" id="KW-0328">Glycosyltransferase</keyword>
<dbReference type="Gene3D" id="3.90.550.10">
    <property type="entry name" value="Spore Coat Polysaccharide Biosynthesis Protein SpsA, Chain A"/>
    <property type="match status" value="1"/>
</dbReference>
<dbReference type="Pfam" id="PF00535">
    <property type="entry name" value="Glycos_transf_2"/>
    <property type="match status" value="1"/>
</dbReference>
<dbReference type="EMBL" id="WMBC01000007">
    <property type="protein sequence ID" value="MTD61529.1"/>
    <property type="molecule type" value="Genomic_DNA"/>
</dbReference>
<evidence type="ECO:0000256" key="3">
    <source>
        <dbReference type="ARBA" id="ARBA00022679"/>
    </source>
</evidence>
<organism evidence="10 11">
    <name type="scientific">Blautia luti DSM 14534 = JCM 17040</name>
    <dbReference type="NCBI Taxonomy" id="649762"/>
    <lineage>
        <taxon>Bacteria</taxon>
        <taxon>Bacillati</taxon>
        <taxon>Bacillota</taxon>
        <taxon>Clostridia</taxon>
        <taxon>Lachnospirales</taxon>
        <taxon>Lachnospiraceae</taxon>
        <taxon>Blautia</taxon>
    </lineage>
</organism>
<feature type="domain" description="Glycosyltransferase 2-like" evidence="9">
    <location>
        <begin position="4"/>
        <end position="135"/>
    </location>
</feature>
<gene>
    <name evidence="10" type="ORF">GKZ57_09685</name>
</gene>
<comment type="caution">
    <text evidence="10">The sequence shown here is derived from an EMBL/GenBank/DDBJ whole genome shotgun (WGS) entry which is preliminary data.</text>
</comment>
<feature type="transmembrane region" description="Helical" evidence="8">
    <location>
        <begin position="260"/>
        <end position="281"/>
    </location>
</feature>
<dbReference type="InterPro" id="IPR001173">
    <property type="entry name" value="Glyco_trans_2-like"/>
</dbReference>